<dbReference type="Pfam" id="PF00069">
    <property type="entry name" value="Pkinase"/>
    <property type="match status" value="1"/>
</dbReference>
<evidence type="ECO:0000256" key="9">
    <source>
        <dbReference type="ARBA" id="ARBA00022741"/>
    </source>
</evidence>
<name>A0A835REX4_VANPL</name>
<accession>A0A835REX4</accession>
<dbReference type="GO" id="GO:0051707">
    <property type="term" value="P:response to other organism"/>
    <property type="evidence" value="ECO:0007669"/>
    <property type="project" value="UniProtKB-ARBA"/>
</dbReference>
<evidence type="ECO:0000256" key="14">
    <source>
        <dbReference type="ARBA" id="ARBA00023157"/>
    </source>
</evidence>
<sequence length="840" mass="93415">MATMARKPILLLLLLCPAFLAAVLCSDIGDYPTANLSTLWLNHPGLRNSVTYFGRSTIRPLLLHGIFGPTFAFGFICTDPCKAFFLSIYIVYTNSASGITRVFDSPPQVVWSANRGRPVKEDAALRLSSDGDLVLRDADGTFVWSTNTSGKGVTALKLLETGNLVLVNRQNEYLWESFDHPTCCMLRGQTLRVGQRLTSDSPNPAFVTLLDDGLRGFIGSNPPLLYFAQPPIGMNKSENISGFCILGKDQFALYMGTKKPYFSIALPSDPQLARFLRLDDDGHLRLFTWDDRWGFTDQFVSLLPNPCQYPKTCGNYGICSDNQCSCPRSPSANFAFFNPVNISEPTLGCTPATPLSCGSMESHQLLYMENVSYFNYVDTSAAALRMTDVESCKQACLTNCSCKAAFFHCIGNSSLGDCYLPSEIFSLLADKLKTKLYCSAAFLKVQIPPAAPDVSLSRATVTDALPIWKRRSLIVLTSGIILAGTSAISVFALLMRRPKRRGSQVEYEEQFDYLPGMPARFTYEEIKAATQNFKQKLGQGGFGTVFKGTLNDGTKIAVKRLDGVGQGKKEFLAEVETIGGIHHINLVRFVGFCVENSHRLLVLEYVPNGSLDKWIFGRTKDNALDWKTRRQIIVDIAKGLSYLHEDCTQRIAHLDIKPQNILLGENFNAKVADFGLSKLIDRDESEVMTRMRGTPGYLAPEWLTSVITEKVDVYSFGVLVMEILCGRKSLDPSQPVEAIHLIALLQEKLRENKLPDLFDKYCSDMQLHVEDNIRLTRLAIWCLQSQANRRPSMSKVVQILEGSSTIESNIDSDLFGSYLCSTEHAFDFPLLPLTSKENTR</sequence>
<evidence type="ECO:0000256" key="6">
    <source>
        <dbReference type="ARBA" id="ARBA00022692"/>
    </source>
</evidence>
<dbReference type="Gene3D" id="2.90.10.10">
    <property type="entry name" value="Bulb-type lectin domain"/>
    <property type="match status" value="1"/>
</dbReference>
<dbReference type="SMART" id="SM00108">
    <property type="entry name" value="B_lectin"/>
    <property type="match status" value="1"/>
</dbReference>
<dbReference type="PROSITE" id="PS00108">
    <property type="entry name" value="PROTEIN_KINASE_ST"/>
    <property type="match status" value="1"/>
</dbReference>
<keyword evidence="9 19" id="KW-0547">Nucleotide-binding</keyword>
<protein>
    <recommendedName>
        <fullName evidence="19">Receptor-like serine/threonine-protein kinase</fullName>
        <ecNumber evidence="19">2.7.11.1</ecNumber>
    </recommendedName>
</protein>
<dbReference type="SUPFAM" id="SSF51110">
    <property type="entry name" value="alpha-D-mannose-specific plant lectins"/>
    <property type="match status" value="1"/>
</dbReference>
<evidence type="ECO:0000256" key="3">
    <source>
        <dbReference type="ARBA" id="ARBA00022536"/>
    </source>
</evidence>
<keyword evidence="10 19" id="KW-0418">Kinase</keyword>
<dbReference type="InterPro" id="IPR003609">
    <property type="entry name" value="Pan_app"/>
</dbReference>
<evidence type="ECO:0000256" key="20">
    <source>
        <dbReference type="PROSITE-ProRule" id="PRU10141"/>
    </source>
</evidence>
<dbReference type="PANTHER" id="PTHR47976:SF30">
    <property type="entry name" value="RECEPTOR-LIKE SERINE_THREONINE-PROTEIN KINASE"/>
    <property type="match status" value="1"/>
</dbReference>
<dbReference type="EMBL" id="JADCNL010000004">
    <property type="protein sequence ID" value="KAG0484677.1"/>
    <property type="molecule type" value="Genomic_DNA"/>
</dbReference>
<feature type="domain" description="Bulb-type lectin" evidence="24">
    <location>
        <begin position="47"/>
        <end position="179"/>
    </location>
</feature>
<evidence type="ECO:0000256" key="21">
    <source>
        <dbReference type="SAM" id="Phobius"/>
    </source>
</evidence>
<evidence type="ECO:0000256" key="17">
    <source>
        <dbReference type="ARBA" id="ARBA00047899"/>
    </source>
</evidence>
<proteinExistence type="inferred from homology"/>
<evidence type="ECO:0000256" key="1">
    <source>
        <dbReference type="ARBA" id="ARBA00004479"/>
    </source>
</evidence>
<dbReference type="PROSITE" id="PS50011">
    <property type="entry name" value="PROTEIN_KINASE_DOM"/>
    <property type="match status" value="1"/>
</dbReference>
<dbReference type="SMART" id="SM00220">
    <property type="entry name" value="S_TKc"/>
    <property type="match status" value="1"/>
</dbReference>
<keyword evidence="5 19" id="KW-0808">Transferase</keyword>
<keyword evidence="16" id="KW-0325">Glycoprotein</keyword>
<dbReference type="PIRSF" id="PIRSF000641">
    <property type="entry name" value="SRK"/>
    <property type="match status" value="1"/>
</dbReference>
<dbReference type="Gene3D" id="1.10.510.10">
    <property type="entry name" value="Transferase(Phosphotransferase) domain 1"/>
    <property type="match status" value="1"/>
</dbReference>
<evidence type="ECO:0000256" key="2">
    <source>
        <dbReference type="ARBA" id="ARBA00022527"/>
    </source>
</evidence>
<dbReference type="PROSITE" id="PS50927">
    <property type="entry name" value="BULB_LECTIN"/>
    <property type="match status" value="1"/>
</dbReference>
<evidence type="ECO:0000256" key="12">
    <source>
        <dbReference type="ARBA" id="ARBA00022989"/>
    </source>
</evidence>
<keyword evidence="6 21" id="KW-0812">Transmembrane</keyword>
<dbReference type="GO" id="GO:0030246">
    <property type="term" value="F:carbohydrate binding"/>
    <property type="evidence" value="ECO:0007669"/>
    <property type="project" value="UniProtKB-KW"/>
</dbReference>
<dbReference type="InterPro" id="IPR000719">
    <property type="entry name" value="Prot_kinase_dom"/>
</dbReference>
<dbReference type="AlphaFoldDB" id="A0A835REX4"/>
<feature type="binding site" evidence="20">
    <location>
        <position position="559"/>
    </location>
    <ligand>
        <name>ATP</name>
        <dbReference type="ChEBI" id="CHEBI:30616"/>
    </ligand>
</feature>
<feature type="domain" description="Protein kinase" evidence="23">
    <location>
        <begin position="531"/>
        <end position="806"/>
    </location>
</feature>
<dbReference type="GO" id="GO:0005524">
    <property type="term" value="F:ATP binding"/>
    <property type="evidence" value="ECO:0007669"/>
    <property type="project" value="UniProtKB-UniRule"/>
</dbReference>
<evidence type="ECO:0000256" key="22">
    <source>
        <dbReference type="SAM" id="SignalP"/>
    </source>
</evidence>
<dbReference type="CDD" id="cd14066">
    <property type="entry name" value="STKc_IRAK"/>
    <property type="match status" value="1"/>
</dbReference>
<feature type="signal peptide" evidence="22">
    <location>
        <begin position="1"/>
        <end position="25"/>
    </location>
</feature>
<keyword evidence="15" id="KW-0675">Receptor</keyword>
<dbReference type="InterPro" id="IPR024171">
    <property type="entry name" value="SRK-like_kinase"/>
</dbReference>
<keyword evidence="11 19" id="KW-0067">ATP-binding</keyword>
<dbReference type="InterPro" id="IPR051343">
    <property type="entry name" value="G-type_lectin_kinases/EP1-like"/>
</dbReference>
<feature type="transmembrane region" description="Helical" evidence="21">
    <location>
        <begin position="473"/>
        <end position="494"/>
    </location>
</feature>
<evidence type="ECO:0000259" key="23">
    <source>
        <dbReference type="PROSITE" id="PS50011"/>
    </source>
</evidence>
<comment type="catalytic activity">
    <reaction evidence="18 19">
        <text>L-seryl-[protein] + ATP = O-phospho-L-seryl-[protein] + ADP + H(+)</text>
        <dbReference type="Rhea" id="RHEA:17989"/>
        <dbReference type="Rhea" id="RHEA-COMP:9863"/>
        <dbReference type="Rhea" id="RHEA-COMP:11604"/>
        <dbReference type="ChEBI" id="CHEBI:15378"/>
        <dbReference type="ChEBI" id="CHEBI:29999"/>
        <dbReference type="ChEBI" id="CHEBI:30616"/>
        <dbReference type="ChEBI" id="CHEBI:83421"/>
        <dbReference type="ChEBI" id="CHEBI:456216"/>
        <dbReference type="EC" id="2.7.11.1"/>
    </reaction>
</comment>
<dbReference type="GO" id="GO:0016020">
    <property type="term" value="C:membrane"/>
    <property type="evidence" value="ECO:0007669"/>
    <property type="project" value="UniProtKB-SubCell"/>
</dbReference>
<dbReference type="PROSITE" id="PS00107">
    <property type="entry name" value="PROTEIN_KINASE_ATP"/>
    <property type="match status" value="1"/>
</dbReference>
<keyword evidence="13 21" id="KW-0472">Membrane</keyword>
<evidence type="ECO:0000259" key="25">
    <source>
        <dbReference type="PROSITE" id="PS50948"/>
    </source>
</evidence>
<dbReference type="Proteomes" id="UP000636800">
    <property type="component" value="Unassembled WGS sequence"/>
</dbReference>
<keyword evidence="8" id="KW-0430">Lectin</keyword>
<dbReference type="InterPro" id="IPR001480">
    <property type="entry name" value="Bulb-type_lectin_dom"/>
</dbReference>
<evidence type="ECO:0000256" key="18">
    <source>
        <dbReference type="ARBA" id="ARBA00048679"/>
    </source>
</evidence>
<dbReference type="InterPro" id="IPR008271">
    <property type="entry name" value="Ser/Thr_kinase_AS"/>
</dbReference>
<evidence type="ECO:0000256" key="10">
    <source>
        <dbReference type="ARBA" id="ARBA00022777"/>
    </source>
</evidence>
<dbReference type="PANTHER" id="PTHR47976">
    <property type="entry name" value="G-TYPE LECTIN S-RECEPTOR-LIKE SERINE/THREONINE-PROTEIN KINASE SD2-5"/>
    <property type="match status" value="1"/>
</dbReference>
<gene>
    <name evidence="26" type="ORF">HPP92_008756</name>
</gene>
<evidence type="ECO:0000313" key="27">
    <source>
        <dbReference type="Proteomes" id="UP000636800"/>
    </source>
</evidence>
<feature type="domain" description="Apple" evidence="25">
    <location>
        <begin position="357"/>
        <end position="441"/>
    </location>
</feature>
<reference evidence="26 27" key="1">
    <citation type="journal article" date="2020" name="Nat. Food">
        <title>A phased Vanilla planifolia genome enables genetic improvement of flavour and production.</title>
        <authorList>
            <person name="Hasing T."/>
            <person name="Tang H."/>
            <person name="Brym M."/>
            <person name="Khazi F."/>
            <person name="Huang T."/>
            <person name="Chambers A.H."/>
        </authorList>
    </citation>
    <scope>NUCLEOTIDE SEQUENCE [LARGE SCALE GENOMIC DNA]</scope>
    <source>
        <tissue evidence="26">Leaf</tissue>
    </source>
</reference>
<dbReference type="PROSITE" id="PS50948">
    <property type="entry name" value="PAN"/>
    <property type="match status" value="1"/>
</dbReference>
<organism evidence="26 27">
    <name type="scientific">Vanilla planifolia</name>
    <name type="common">Vanilla</name>
    <dbReference type="NCBI Taxonomy" id="51239"/>
    <lineage>
        <taxon>Eukaryota</taxon>
        <taxon>Viridiplantae</taxon>
        <taxon>Streptophyta</taxon>
        <taxon>Embryophyta</taxon>
        <taxon>Tracheophyta</taxon>
        <taxon>Spermatophyta</taxon>
        <taxon>Magnoliopsida</taxon>
        <taxon>Liliopsida</taxon>
        <taxon>Asparagales</taxon>
        <taxon>Orchidaceae</taxon>
        <taxon>Vanilloideae</taxon>
        <taxon>Vanilleae</taxon>
        <taxon>Vanilla</taxon>
    </lineage>
</organism>
<keyword evidence="3" id="KW-0245">EGF-like domain</keyword>
<dbReference type="GO" id="GO:0004674">
    <property type="term" value="F:protein serine/threonine kinase activity"/>
    <property type="evidence" value="ECO:0007669"/>
    <property type="project" value="UniProtKB-KW"/>
</dbReference>
<keyword evidence="2 19" id="KW-0723">Serine/threonine-protein kinase</keyword>
<evidence type="ECO:0000259" key="24">
    <source>
        <dbReference type="PROSITE" id="PS50927"/>
    </source>
</evidence>
<evidence type="ECO:0000313" key="26">
    <source>
        <dbReference type="EMBL" id="KAG0484677.1"/>
    </source>
</evidence>
<evidence type="ECO:0000256" key="16">
    <source>
        <dbReference type="ARBA" id="ARBA00023180"/>
    </source>
</evidence>
<keyword evidence="14" id="KW-1015">Disulfide bond</keyword>
<dbReference type="FunFam" id="1.10.510.10:FF:000248">
    <property type="entry name" value="S-receptor-like kinase 5"/>
    <property type="match status" value="1"/>
</dbReference>
<evidence type="ECO:0000256" key="15">
    <source>
        <dbReference type="ARBA" id="ARBA00023170"/>
    </source>
</evidence>
<dbReference type="InterPro" id="IPR036426">
    <property type="entry name" value="Bulb-type_lectin_dom_sf"/>
</dbReference>
<evidence type="ECO:0000256" key="4">
    <source>
        <dbReference type="ARBA" id="ARBA00022553"/>
    </source>
</evidence>
<keyword evidence="27" id="KW-1185">Reference proteome</keyword>
<dbReference type="EC" id="2.7.11.1" evidence="19"/>
<keyword evidence="7 22" id="KW-0732">Signal</keyword>
<comment type="caution">
    <text evidence="26">The sequence shown here is derived from an EMBL/GenBank/DDBJ whole genome shotgun (WGS) entry which is preliminary data.</text>
</comment>
<dbReference type="Pfam" id="PF01453">
    <property type="entry name" value="B_lectin"/>
    <property type="match status" value="1"/>
</dbReference>
<evidence type="ECO:0000256" key="8">
    <source>
        <dbReference type="ARBA" id="ARBA00022734"/>
    </source>
</evidence>
<comment type="subcellular location">
    <subcellularLocation>
        <location evidence="1">Membrane</location>
        <topology evidence="1">Single-pass type I membrane protein</topology>
    </subcellularLocation>
</comment>
<dbReference type="InterPro" id="IPR011009">
    <property type="entry name" value="Kinase-like_dom_sf"/>
</dbReference>
<keyword evidence="12 21" id="KW-1133">Transmembrane helix</keyword>
<dbReference type="OrthoDB" id="415015at2759"/>
<dbReference type="SUPFAM" id="SSF56112">
    <property type="entry name" value="Protein kinase-like (PK-like)"/>
    <property type="match status" value="1"/>
</dbReference>
<evidence type="ECO:0000256" key="11">
    <source>
        <dbReference type="ARBA" id="ARBA00022840"/>
    </source>
</evidence>
<comment type="catalytic activity">
    <reaction evidence="17 19">
        <text>L-threonyl-[protein] + ATP = O-phospho-L-threonyl-[protein] + ADP + H(+)</text>
        <dbReference type="Rhea" id="RHEA:46608"/>
        <dbReference type="Rhea" id="RHEA-COMP:11060"/>
        <dbReference type="Rhea" id="RHEA-COMP:11605"/>
        <dbReference type="ChEBI" id="CHEBI:15378"/>
        <dbReference type="ChEBI" id="CHEBI:30013"/>
        <dbReference type="ChEBI" id="CHEBI:30616"/>
        <dbReference type="ChEBI" id="CHEBI:61977"/>
        <dbReference type="ChEBI" id="CHEBI:456216"/>
        <dbReference type="EC" id="2.7.11.1"/>
    </reaction>
</comment>
<evidence type="ECO:0000256" key="19">
    <source>
        <dbReference type="PIRNR" id="PIRNR000641"/>
    </source>
</evidence>
<feature type="chain" id="PRO_5032539934" description="Receptor-like serine/threonine-protein kinase" evidence="22">
    <location>
        <begin position="26"/>
        <end position="840"/>
    </location>
</feature>
<dbReference type="FunFam" id="3.30.200.20:FF:000178">
    <property type="entry name" value="serine/threonine-protein kinase PBS1-like"/>
    <property type="match status" value="1"/>
</dbReference>
<dbReference type="InterPro" id="IPR017441">
    <property type="entry name" value="Protein_kinase_ATP_BS"/>
</dbReference>
<evidence type="ECO:0000256" key="13">
    <source>
        <dbReference type="ARBA" id="ARBA00023136"/>
    </source>
</evidence>
<dbReference type="Gene3D" id="3.30.200.20">
    <property type="entry name" value="Phosphorylase Kinase, domain 1"/>
    <property type="match status" value="1"/>
</dbReference>
<keyword evidence="4" id="KW-0597">Phosphoprotein</keyword>
<comment type="similarity">
    <text evidence="19">Belongs to the protein kinase superfamily. Ser/Thr protein kinase family.</text>
</comment>
<evidence type="ECO:0000256" key="5">
    <source>
        <dbReference type="ARBA" id="ARBA00022679"/>
    </source>
</evidence>
<dbReference type="CDD" id="cd00028">
    <property type="entry name" value="B_lectin"/>
    <property type="match status" value="1"/>
</dbReference>
<evidence type="ECO:0000256" key="7">
    <source>
        <dbReference type="ARBA" id="ARBA00022729"/>
    </source>
</evidence>